<reference evidence="3" key="1">
    <citation type="submission" date="2016-09" db="EMBL/GenBank/DDBJ databases">
        <authorList>
            <person name="Varghese N."/>
            <person name="Submissions S."/>
        </authorList>
    </citation>
    <scope>NUCLEOTIDE SEQUENCE [LARGE SCALE GENOMIC DNA]</scope>
    <source>
        <strain evidence="3">TNe-862</strain>
    </source>
</reference>
<dbReference type="Proteomes" id="UP000198908">
    <property type="component" value="Unassembled WGS sequence"/>
</dbReference>
<accession>A0A1G7A3B2</accession>
<evidence type="ECO:0000313" key="2">
    <source>
        <dbReference type="EMBL" id="SDE09319.1"/>
    </source>
</evidence>
<dbReference type="AlphaFoldDB" id="A0A1G7A3B2"/>
<dbReference type="EMBL" id="FMYQ01000032">
    <property type="protein sequence ID" value="SDE09319.1"/>
    <property type="molecule type" value="Genomic_DNA"/>
</dbReference>
<evidence type="ECO:0000313" key="3">
    <source>
        <dbReference type="Proteomes" id="UP000198908"/>
    </source>
</evidence>
<keyword evidence="3" id="KW-1185">Reference proteome</keyword>
<feature type="region of interest" description="Disordered" evidence="1">
    <location>
        <begin position="197"/>
        <end position="216"/>
    </location>
</feature>
<name>A0A1G7A3B2_9BURK</name>
<protein>
    <submittedName>
        <fullName evidence="2">Uncharacterized protein</fullName>
    </submittedName>
</protein>
<organism evidence="2 3">
    <name type="scientific">Paraburkholderia lycopersici</name>
    <dbReference type="NCBI Taxonomy" id="416944"/>
    <lineage>
        <taxon>Bacteria</taxon>
        <taxon>Pseudomonadati</taxon>
        <taxon>Pseudomonadota</taxon>
        <taxon>Betaproteobacteria</taxon>
        <taxon>Burkholderiales</taxon>
        <taxon>Burkholderiaceae</taxon>
        <taxon>Paraburkholderia</taxon>
    </lineage>
</organism>
<evidence type="ECO:0000256" key="1">
    <source>
        <dbReference type="SAM" id="MobiDB-lite"/>
    </source>
</evidence>
<gene>
    <name evidence="2" type="ORF">SAMN05421548_13271</name>
</gene>
<proteinExistence type="predicted"/>
<sequence>MIYEALYVQGLHNDNRRTNELMQKARENRRSNVSIPWRPENERLLSVIFEHVFGKAVAYALDHFDSEINISVITDTLDDAILDEFRQRATNLLAMGEPKETQIKAYDREKNEPLVLAGRSSMTGNSFTRRLRNVTYSIAKEDSGLTFAADVLANSVGYQLMQNVKAKGKIDLNSRAAIAGHRLEHYFYGVTDGTGMRNPSDTIYRHPGQTDGNDSI</sequence>